<dbReference type="EMBL" id="ADBL01001449">
    <property type="status" value="NOT_ANNOTATED_CDS"/>
    <property type="molecule type" value="Genomic_DNA"/>
</dbReference>
<dbReference type="EMBL" id="GL876970">
    <property type="protein sequence ID" value="KLU87042.1"/>
    <property type="molecule type" value="Genomic_DNA"/>
</dbReference>
<keyword evidence="4" id="KW-1185">Reference proteome</keyword>
<organism evidence="3 4">
    <name type="scientific">Magnaporthiopsis poae (strain ATCC 64411 / 73-15)</name>
    <name type="common">Kentucky bluegrass fungus</name>
    <name type="synonym">Magnaporthe poae</name>
    <dbReference type="NCBI Taxonomy" id="644358"/>
    <lineage>
        <taxon>Eukaryota</taxon>
        <taxon>Fungi</taxon>
        <taxon>Dikarya</taxon>
        <taxon>Ascomycota</taxon>
        <taxon>Pezizomycotina</taxon>
        <taxon>Sordariomycetes</taxon>
        <taxon>Sordariomycetidae</taxon>
        <taxon>Magnaporthales</taxon>
        <taxon>Magnaporthaceae</taxon>
        <taxon>Magnaporthiopsis</taxon>
    </lineage>
</organism>
<dbReference type="AlphaFoldDB" id="A0A0C4E104"/>
<feature type="region of interest" description="Disordered" evidence="1">
    <location>
        <begin position="1"/>
        <end position="23"/>
    </location>
</feature>
<sequence>MRPSPRRQARSSNPSGLGNVTTVDEEAQTARAAFFRITTKSRPGPVTSMRMLQPAFASLRPSVPAASQIGARSSHPIHAFMPPMIEMASIQTVWPPCRSAPPHGSDPCPKRQRQDPQPADPCPGGSAKARRQVSHSIEDHGEATLSDVASSLSVDPPPRPQGENSMVDYGIFFQQ</sequence>
<evidence type="ECO:0000313" key="3">
    <source>
        <dbReference type="EnsemblFungi" id="MAPG_06048T0"/>
    </source>
</evidence>
<reference evidence="3" key="4">
    <citation type="journal article" date="2015" name="G3 (Bethesda)">
        <title>Genome sequences of three phytopathogenic species of the Magnaporthaceae family of fungi.</title>
        <authorList>
            <person name="Okagaki L.H."/>
            <person name="Nunes C.C."/>
            <person name="Sailsbery J."/>
            <person name="Clay B."/>
            <person name="Brown D."/>
            <person name="John T."/>
            <person name="Oh Y."/>
            <person name="Young N."/>
            <person name="Fitzgerald M."/>
            <person name="Haas B.J."/>
            <person name="Zeng Q."/>
            <person name="Young S."/>
            <person name="Adiconis X."/>
            <person name="Fan L."/>
            <person name="Levin J.Z."/>
            <person name="Mitchell T.K."/>
            <person name="Okubara P.A."/>
            <person name="Farman M.L."/>
            <person name="Kohn L.M."/>
            <person name="Birren B."/>
            <person name="Ma L.-J."/>
            <person name="Dean R.A."/>
        </authorList>
    </citation>
    <scope>NUCLEOTIDE SEQUENCE</scope>
    <source>
        <strain evidence="3">ATCC 64411 / 73-15</strain>
    </source>
</reference>
<evidence type="ECO:0000313" key="2">
    <source>
        <dbReference type="EMBL" id="KLU87042.1"/>
    </source>
</evidence>
<reference evidence="4" key="2">
    <citation type="submission" date="2010-05" db="EMBL/GenBank/DDBJ databases">
        <title>The genome sequence of Magnaporthe poae strain ATCC 64411.</title>
        <authorList>
            <person name="Ma L.-J."/>
            <person name="Dead R."/>
            <person name="Young S."/>
            <person name="Zeng Q."/>
            <person name="Koehrsen M."/>
            <person name="Alvarado L."/>
            <person name="Berlin A."/>
            <person name="Chapman S.B."/>
            <person name="Chen Z."/>
            <person name="Freedman E."/>
            <person name="Gellesch M."/>
            <person name="Goldberg J."/>
            <person name="Griggs A."/>
            <person name="Gujja S."/>
            <person name="Heilman E.R."/>
            <person name="Heiman D."/>
            <person name="Hepburn T."/>
            <person name="Howarth C."/>
            <person name="Jen D."/>
            <person name="Larson L."/>
            <person name="Mehta T."/>
            <person name="Neiman D."/>
            <person name="Pearson M."/>
            <person name="Roberts A."/>
            <person name="Saif S."/>
            <person name="Shea T."/>
            <person name="Shenoy N."/>
            <person name="Sisk P."/>
            <person name="Stolte C."/>
            <person name="Sykes S."/>
            <person name="Walk T."/>
            <person name="White J."/>
            <person name="Yandava C."/>
            <person name="Haas B."/>
            <person name="Nusbaum C."/>
            <person name="Birren B."/>
        </authorList>
    </citation>
    <scope>NUCLEOTIDE SEQUENCE [LARGE SCALE GENOMIC DNA]</scope>
    <source>
        <strain evidence="4">ATCC 64411 / 73-15</strain>
    </source>
</reference>
<dbReference type="VEuPathDB" id="FungiDB:MAPG_06048"/>
<evidence type="ECO:0000313" key="4">
    <source>
        <dbReference type="Proteomes" id="UP000011715"/>
    </source>
</evidence>
<evidence type="ECO:0000256" key="1">
    <source>
        <dbReference type="SAM" id="MobiDB-lite"/>
    </source>
</evidence>
<feature type="region of interest" description="Disordered" evidence="1">
    <location>
        <begin position="94"/>
        <end position="175"/>
    </location>
</feature>
<name>A0A0C4E104_MAGP6</name>
<accession>A0A0C4E104</accession>
<dbReference type="EnsemblFungi" id="MAPG_06048T0">
    <property type="protein sequence ID" value="MAPG_06048T0"/>
    <property type="gene ID" value="MAPG_06048"/>
</dbReference>
<protein>
    <submittedName>
        <fullName evidence="2 3">Uncharacterized protein</fullName>
    </submittedName>
</protein>
<reference evidence="2" key="1">
    <citation type="submission" date="2010-05" db="EMBL/GenBank/DDBJ databases">
        <title>The Genome Sequence of Magnaporthe poae strain ATCC 64411.</title>
        <authorList>
            <consortium name="The Broad Institute Genome Sequencing Platform"/>
            <consortium name="Broad Institute Genome Sequencing Center for Infectious Disease"/>
            <person name="Ma L.-J."/>
            <person name="Dead R."/>
            <person name="Young S."/>
            <person name="Zeng Q."/>
            <person name="Koehrsen M."/>
            <person name="Alvarado L."/>
            <person name="Berlin A."/>
            <person name="Chapman S.B."/>
            <person name="Chen Z."/>
            <person name="Freedman E."/>
            <person name="Gellesch M."/>
            <person name="Goldberg J."/>
            <person name="Griggs A."/>
            <person name="Gujja S."/>
            <person name="Heilman E.R."/>
            <person name="Heiman D."/>
            <person name="Hepburn T."/>
            <person name="Howarth C."/>
            <person name="Jen D."/>
            <person name="Larson L."/>
            <person name="Mehta T."/>
            <person name="Neiman D."/>
            <person name="Pearson M."/>
            <person name="Roberts A."/>
            <person name="Saif S."/>
            <person name="Shea T."/>
            <person name="Shenoy N."/>
            <person name="Sisk P."/>
            <person name="Stolte C."/>
            <person name="Sykes S."/>
            <person name="Walk T."/>
            <person name="White J."/>
            <person name="Yandava C."/>
            <person name="Haas B."/>
            <person name="Nusbaum C."/>
            <person name="Birren B."/>
        </authorList>
    </citation>
    <scope>NUCLEOTIDE SEQUENCE</scope>
    <source>
        <strain evidence="2">ATCC 64411</strain>
    </source>
</reference>
<feature type="compositionally biased region" description="Polar residues" evidence="1">
    <location>
        <begin position="10"/>
        <end position="22"/>
    </location>
</feature>
<reference evidence="2" key="3">
    <citation type="submission" date="2011-03" db="EMBL/GenBank/DDBJ databases">
        <title>Annotation of Magnaporthe poae ATCC 64411.</title>
        <authorList>
            <person name="Ma L.-J."/>
            <person name="Dead R."/>
            <person name="Young S.K."/>
            <person name="Zeng Q."/>
            <person name="Gargeya S."/>
            <person name="Fitzgerald M."/>
            <person name="Haas B."/>
            <person name="Abouelleil A."/>
            <person name="Alvarado L."/>
            <person name="Arachchi H.M."/>
            <person name="Berlin A."/>
            <person name="Brown A."/>
            <person name="Chapman S.B."/>
            <person name="Chen Z."/>
            <person name="Dunbar C."/>
            <person name="Freedman E."/>
            <person name="Gearin G."/>
            <person name="Gellesch M."/>
            <person name="Goldberg J."/>
            <person name="Griggs A."/>
            <person name="Gujja S."/>
            <person name="Heiman D."/>
            <person name="Howarth C."/>
            <person name="Larson L."/>
            <person name="Lui A."/>
            <person name="MacDonald P.J.P."/>
            <person name="Mehta T."/>
            <person name="Montmayeur A."/>
            <person name="Murphy C."/>
            <person name="Neiman D."/>
            <person name="Pearson M."/>
            <person name="Priest M."/>
            <person name="Roberts A."/>
            <person name="Saif S."/>
            <person name="Shea T."/>
            <person name="Shenoy N."/>
            <person name="Sisk P."/>
            <person name="Stolte C."/>
            <person name="Sykes S."/>
            <person name="Yandava C."/>
            <person name="Wortman J."/>
            <person name="Nusbaum C."/>
            <person name="Birren B."/>
        </authorList>
    </citation>
    <scope>NUCLEOTIDE SEQUENCE</scope>
    <source>
        <strain evidence="2">ATCC 64411</strain>
    </source>
</reference>
<dbReference type="Proteomes" id="UP000011715">
    <property type="component" value="Unassembled WGS sequence"/>
</dbReference>
<reference evidence="3" key="5">
    <citation type="submission" date="2015-06" db="UniProtKB">
        <authorList>
            <consortium name="EnsemblFungi"/>
        </authorList>
    </citation>
    <scope>IDENTIFICATION</scope>
    <source>
        <strain evidence="3">ATCC 64411</strain>
    </source>
</reference>
<gene>
    <name evidence="2" type="ORF">MAPG_06048</name>
</gene>
<proteinExistence type="predicted"/>